<dbReference type="PANTHER" id="PTHR30371:SF0">
    <property type="entry name" value="SEC-INDEPENDENT PROTEIN TRANSLOCASE PROTEIN TATC, CHLOROPLASTIC-RELATED"/>
    <property type="match status" value="1"/>
</dbReference>
<evidence type="ECO:0000313" key="6">
    <source>
        <dbReference type="EMBL" id="OIR19054.1"/>
    </source>
</evidence>
<dbReference type="EMBL" id="MIYU01000006">
    <property type="protein sequence ID" value="OIR19054.1"/>
    <property type="molecule type" value="Genomic_DNA"/>
</dbReference>
<protein>
    <recommendedName>
        <fullName evidence="8">Sec-independent protein translocase protein TatC</fullName>
    </recommendedName>
</protein>
<feature type="transmembrane region" description="Helical" evidence="5">
    <location>
        <begin position="63"/>
        <end position="89"/>
    </location>
</feature>
<evidence type="ECO:0000256" key="3">
    <source>
        <dbReference type="ARBA" id="ARBA00022989"/>
    </source>
</evidence>
<evidence type="ECO:0000256" key="2">
    <source>
        <dbReference type="ARBA" id="ARBA00022692"/>
    </source>
</evidence>
<comment type="caution">
    <text evidence="6">The sequence shown here is derived from an EMBL/GenBank/DDBJ whole genome shotgun (WGS) entry which is preliminary data.</text>
</comment>
<feature type="transmembrane region" description="Helical" evidence="5">
    <location>
        <begin position="101"/>
        <end position="124"/>
    </location>
</feature>
<dbReference type="GO" id="GO:0043953">
    <property type="term" value="P:protein transport by the Tat complex"/>
    <property type="evidence" value="ECO:0007669"/>
    <property type="project" value="TreeGrafter"/>
</dbReference>
<feature type="transmembrane region" description="Helical" evidence="5">
    <location>
        <begin position="144"/>
        <end position="171"/>
    </location>
</feature>
<dbReference type="GO" id="GO:0009977">
    <property type="term" value="F:proton motive force dependent protein transmembrane transporter activity"/>
    <property type="evidence" value="ECO:0007669"/>
    <property type="project" value="TreeGrafter"/>
</dbReference>
<accession>A0A1J5U428</accession>
<feature type="transmembrane region" description="Helical" evidence="5">
    <location>
        <begin position="204"/>
        <end position="221"/>
    </location>
</feature>
<evidence type="ECO:0008006" key="8">
    <source>
        <dbReference type="Google" id="ProtNLM"/>
    </source>
</evidence>
<keyword evidence="4 5" id="KW-0472">Membrane</keyword>
<keyword evidence="2 5" id="KW-0812">Transmembrane</keyword>
<feature type="transmembrane region" description="Helical" evidence="5">
    <location>
        <begin position="21"/>
        <end position="43"/>
    </location>
</feature>
<evidence type="ECO:0000256" key="4">
    <source>
        <dbReference type="ARBA" id="ARBA00023136"/>
    </source>
</evidence>
<evidence type="ECO:0000256" key="5">
    <source>
        <dbReference type="SAM" id="Phobius"/>
    </source>
</evidence>
<evidence type="ECO:0000256" key="1">
    <source>
        <dbReference type="ARBA" id="ARBA00004141"/>
    </source>
</evidence>
<proteinExistence type="predicted"/>
<dbReference type="PANTHER" id="PTHR30371">
    <property type="entry name" value="SEC-INDEPENDENT PROTEIN TRANSLOCASE PROTEIN TATC"/>
    <property type="match status" value="1"/>
</dbReference>
<gene>
    <name evidence="6" type="ORF">BEU04_04395</name>
</gene>
<feature type="transmembrane region" description="Helical" evidence="5">
    <location>
        <begin position="183"/>
        <end position="198"/>
    </location>
</feature>
<dbReference type="Pfam" id="PF00902">
    <property type="entry name" value="TatC"/>
    <property type="match status" value="1"/>
</dbReference>
<evidence type="ECO:0000313" key="7">
    <source>
        <dbReference type="Proteomes" id="UP000183815"/>
    </source>
</evidence>
<organism evidence="6 7">
    <name type="scientific">Marine Group III euryarchaeote CG-Bathy1</name>
    <dbReference type="NCBI Taxonomy" id="1889001"/>
    <lineage>
        <taxon>Archaea</taxon>
        <taxon>Methanobacteriati</taxon>
        <taxon>Thermoplasmatota</taxon>
        <taxon>Thermoplasmata</taxon>
        <taxon>Candidatus Thermoprofundales</taxon>
    </lineage>
</organism>
<reference evidence="6 7" key="1">
    <citation type="submission" date="2016-08" db="EMBL/GenBank/DDBJ databases">
        <title>New Insights into Marine Group III Euryarchaeota, from dark to light.</title>
        <authorList>
            <person name="Haro-Moreno J.M."/>
            <person name="Rodriguez-Valera F."/>
            <person name="Lopez-Garcia P."/>
            <person name="Moreira D."/>
            <person name="Martin-Cuadrado A.B."/>
        </authorList>
    </citation>
    <scope>NUCLEOTIDE SEQUENCE [LARGE SCALE GENOMIC DNA]</scope>
    <source>
        <strain evidence="6">CG-Bathy1</strain>
    </source>
</reference>
<dbReference type="InterPro" id="IPR002033">
    <property type="entry name" value="TatC"/>
</dbReference>
<dbReference type="GO" id="GO:0033281">
    <property type="term" value="C:TAT protein transport complex"/>
    <property type="evidence" value="ECO:0007669"/>
    <property type="project" value="TreeGrafter"/>
</dbReference>
<dbReference type="PRINTS" id="PR01840">
    <property type="entry name" value="TATCFAMILY"/>
</dbReference>
<comment type="subcellular location">
    <subcellularLocation>
        <location evidence="1">Membrane</location>
        <topology evidence="1">Multi-pass membrane protein</topology>
    </subcellularLocation>
</comment>
<dbReference type="Proteomes" id="UP000183815">
    <property type="component" value="Unassembled WGS sequence"/>
</dbReference>
<name>A0A1J5U428_9ARCH</name>
<sequence>MDNKEPLSFHFRELEKKMRGVLLLLIGSAIVFLIISTELMNAILEITGMEKEDMAVYSPTEMIIARMKLSFILAIAATLPLLFVKLYQFTEPGLKKKEKKWILFTIPTSLMAFFTGAVLGYAIVLPKIIDFLIEEEGKIAVSGFFDFAFFIIFGLGFALQIPFIVFGNSIVNIWKKEEIEQKRNYIYVAIFGMTFLISPEKSLIIQFLIGILLIFIFRMSLKIDNFLKWRM</sequence>
<keyword evidence="3 5" id="KW-1133">Transmembrane helix</keyword>
<dbReference type="GO" id="GO:0065002">
    <property type="term" value="P:intracellular protein transmembrane transport"/>
    <property type="evidence" value="ECO:0007669"/>
    <property type="project" value="TreeGrafter"/>
</dbReference>
<dbReference type="AlphaFoldDB" id="A0A1J5U428"/>